<dbReference type="PANTHER" id="PTHR44227:SF3">
    <property type="entry name" value="PROTEIN O-MANNOSYL-TRANSFERASE TMTC4"/>
    <property type="match status" value="1"/>
</dbReference>
<feature type="transmembrane region" description="Helical" evidence="3">
    <location>
        <begin position="309"/>
        <end position="327"/>
    </location>
</feature>
<comment type="caution">
    <text evidence="4">The sequence shown here is derived from an EMBL/GenBank/DDBJ whole genome shotgun (WGS) entry which is preliminary data.</text>
</comment>
<keyword evidence="3" id="KW-0812">Transmembrane</keyword>
<accession>A0A8J6TG71</accession>
<organism evidence="4 5">
    <name type="scientific">Candidatus Desulfobia pelagia</name>
    <dbReference type="NCBI Taxonomy" id="2841692"/>
    <lineage>
        <taxon>Bacteria</taxon>
        <taxon>Pseudomonadati</taxon>
        <taxon>Thermodesulfobacteriota</taxon>
        <taxon>Desulfobulbia</taxon>
        <taxon>Desulfobulbales</taxon>
        <taxon>Desulfobulbaceae</taxon>
        <taxon>Candidatus Desulfobia</taxon>
    </lineage>
</organism>
<sequence>MRHGSSSGPNTSPQIDFLSVLTLAILSCILYSNTLQGEFLFDDLRLILHNQQIRIPDLSIGSLINAASTTRPVAMLSFALNHYFHQYNVISYHIVNIFIHFLSATFLYFFIKNTLRLPSIYEKYQDMRWLPSITAVLWLANPIHTQSVSYIIQRMNSMSAMFYILAMLLYNKARTSLTLAGKSLLFISCTISFLLAFGSKEIAVTLPFFILLYEWYFFQNLNKKWLYTSLIISGLLCLLVGFLYWLTPTFFPTGILSSGYSIYDFTLPQRVLTEFRVVLLYISLIFFPHPSRLNLDYDFPLSYSLVDPPTTLIAIILCIAGVILAGLLSNREKLISFCLLWFSGNLLIESSVIPLDLVFEHRTYLPSMLLILLTVILICKLIKFKSAHLIIFAVTIAVFSTWTYQRNNVWKNALSLLIDTAHKSPEKARPFYNVACEYAKKNDAKKAIIWLKESISKNDFDRWDLLKYDKDLDKIRNSAEFDMLITTDVPIKYRILFSE</sequence>
<evidence type="ECO:0000313" key="4">
    <source>
        <dbReference type="EMBL" id="MBC8318457.1"/>
    </source>
</evidence>
<dbReference type="PROSITE" id="PS51257">
    <property type="entry name" value="PROKAR_LIPOPROTEIN"/>
    <property type="match status" value="1"/>
</dbReference>
<gene>
    <name evidence="4" type="ORF">H8E41_11170</name>
</gene>
<protein>
    <recommendedName>
        <fullName evidence="6">Tetratricopeptide repeat protein</fullName>
    </recommendedName>
</protein>
<keyword evidence="3" id="KW-0472">Membrane</keyword>
<feature type="transmembrane region" description="Helical" evidence="3">
    <location>
        <begin position="20"/>
        <end position="41"/>
    </location>
</feature>
<keyword evidence="2" id="KW-0802">TPR repeat</keyword>
<feature type="transmembrane region" description="Helical" evidence="3">
    <location>
        <begin position="364"/>
        <end position="382"/>
    </location>
</feature>
<feature type="transmembrane region" description="Helical" evidence="3">
    <location>
        <begin position="183"/>
        <end position="213"/>
    </location>
</feature>
<dbReference type="AlphaFoldDB" id="A0A8J6TG71"/>
<evidence type="ECO:0000256" key="1">
    <source>
        <dbReference type="ARBA" id="ARBA00022737"/>
    </source>
</evidence>
<evidence type="ECO:0000256" key="3">
    <source>
        <dbReference type="SAM" id="Phobius"/>
    </source>
</evidence>
<feature type="transmembrane region" description="Helical" evidence="3">
    <location>
        <begin position="151"/>
        <end position="171"/>
    </location>
</feature>
<reference evidence="4 5" key="1">
    <citation type="submission" date="2020-08" db="EMBL/GenBank/DDBJ databases">
        <title>Bridging the membrane lipid divide: bacteria of the FCB group superphylum have the potential to synthesize archaeal ether lipids.</title>
        <authorList>
            <person name="Villanueva L."/>
            <person name="Von Meijenfeldt F.A.B."/>
            <person name="Westbye A.B."/>
            <person name="Yadav S."/>
            <person name="Hopmans E.C."/>
            <person name="Dutilh B.E."/>
            <person name="Sinninghe Damste J.S."/>
        </authorList>
    </citation>
    <scope>NUCLEOTIDE SEQUENCE [LARGE SCALE GENOMIC DNA]</scope>
    <source>
        <strain evidence="4">NIOZ-UU47</strain>
    </source>
</reference>
<dbReference type="Proteomes" id="UP000614424">
    <property type="component" value="Unassembled WGS sequence"/>
</dbReference>
<feature type="transmembrane region" description="Helical" evidence="3">
    <location>
        <begin position="389"/>
        <end position="405"/>
    </location>
</feature>
<proteinExistence type="predicted"/>
<evidence type="ECO:0000313" key="5">
    <source>
        <dbReference type="Proteomes" id="UP000614424"/>
    </source>
</evidence>
<feature type="transmembrane region" description="Helical" evidence="3">
    <location>
        <begin position="225"/>
        <end position="246"/>
    </location>
</feature>
<dbReference type="EMBL" id="JACNJZ010000163">
    <property type="protein sequence ID" value="MBC8318457.1"/>
    <property type="molecule type" value="Genomic_DNA"/>
</dbReference>
<dbReference type="InterPro" id="IPR052346">
    <property type="entry name" value="O-mannosyl-transferase_TMTC"/>
</dbReference>
<feature type="transmembrane region" description="Helical" evidence="3">
    <location>
        <begin position="334"/>
        <end position="352"/>
    </location>
</feature>
<name>A0A8J6TG71_9BACT</name>
<keyword evidence="3" id="KW-1133">Transmembrane helix</keyword>
<feature type="transmembrane region" description="Helical" evidence="3">
    <location>
        <begin position="90"/>
        <end position="109"/>
    </location>
</feature>
<dbReference type="PANTHER" id="PTHR44227">
    <property type="match status" value="1"/>
</dbReference>
<evidence type="ECO:0000256" key="2">
    <source>
        <dbReference type="ARBA" id="ARBA00022803"/>
    </source>
</evidence>
<evidence type="ECO:0008006" key="6">
    <source>
        <dbReference type="Google" id="ProtNLM"/>
    </source>
</evidence>
<keyword evidence="1" id="KW-0677">Repeat</keyword>
<dbReference type="NCBIfam" id="NF047558">
    <property type="entry name" value="TPR_END_plus"/>
    <property type="match status" value="1"/>
</dbReference>